<evidence type="ECO:0000259" key="8">
    <source>
        <dbReference type="PROSITE" id="PS50893"/>
    </source>
</evidence>
<feature type="transmembrane region" description="Helical" evidence="7">
    <location>
        <begin position="149"/>
        <end position="172"/>
    </location>
</feature>
<evidence type="ECO:0000256" key="7">
    <source>
        <dbReference type="SAM" id="Phobius"/>
    </source>
</evidence>
<dbReference type="GO" id="GO:0015421">
    <property type="term" value="F:ABC-type oligopeptide transporter activity"/>
    <property type="evidence" value="ECO:0007669"/>
    <property type="project" value="TreeGrafter"/>
</dbReference>
<feature type="transmembrane region" description="Helical" evidence="7">
    <location>
        <begin position="266"/>
        <end position="285"/>
    </location>
</feature>
<dbReference type="PANTHER" id="PTHR43394:SF1">
    <property type="entry name" value="ATP-BINDING CASSETTE SUB-FAMILY B MEMBER 10, MITOCHONDRIAL"/>
    <property type="match status" value="1"/>
</dbReference>
<dbReference type="STRING" id="485917.Phep_2022"/>
<dbReference type="eggNOG" id="COG1132">
    <property type="taxonomic scope" value="Bacteria"/>
</dbReference>
<dbReference type="HOGENOM" id="CLU_000604_84_3_10"/>
<keyword evidence="3" id="KW-0547">Nucleotide-binding</keyword>
<dbReference type="KEGG" id="phe:Phep_2022"/>
<evidence type="ECO:0000256" key="4">
    <source>
        <dbReference type="ARBA" id="ARBA00022840"/>
    </source>
</evidence>
<gene>
    <name evidence="10" type="ordered locus">Phep_2022</name>
</gene>
<feature type="transmembrane region" description="Helical" evidence="7">
    <location>
        <begin position="178"/>
        <end position="196"/>
    </location>
</feature>
<dbReference type="InterPro" id="IPR011527">
    <property type="entry name" value="ABC1_TM_dom"/>
</dbReference>
<evidence type="ECO:0000259" key="9">
    <source>
        <dbReference type="PROSITE" id="PS50929"/>
    </source>
</evidence>
<feature type="transmembrane region" description="Helical" evidence="7">
    <location>
        <begin position="31"/>
        <end position="54"/>
    </location>
</feature>
<keyword evidence="11" id="KW-1185">Reference proteome</keyword>
<dbReference type="InterPro" id="IPR036640">
    <property type="entry name" value="ABC1_TM_sf"/>
</dbReference>
<evidence type="ECO:0000256" key="1">
    <source>
        <dbReference type="ARBA" id="ARBA00004651"/>
    </source>
</evidence>
<protein>
    <submittedName>
        <fullName evidence="10">ABC transporter related</fullName>
    </submittedName>
</protein>
<dbReference type="InterPro" id="IPR003439">
    <property type="entry name" value="ABC_transporter-like_ATP-bd"/>
</dbReference>
<feature type="domain" description="ABC transporter" evidence="8">
    <location>
        <begin position="358"/>
        <end position="598"/>
    </location>
</feature>
<evidence type="ECO:0000256" key="5">
    <source>
        <dbReference type="ARBA" id="ARBA00022989"/>
    </source>
</evidence>
<accession>C6XWT3</accession>
<keyword evidence="2 7" id="KW-0812">Transmembrane</keyword>
<dbReference type="Pfam" id="PF00664">
    <property type="entry name" value="ABC_membrane"/>
    <property type="match status" value="1"/>
</dbReference>
<name>C6XWT3_PEDHD</name>
<dbReference type="GO" id="GO:0016887">
    <property type="term" value="F:ATP hydrolysis activity"/>
    <property type="evidence" value="ECO:0007669"/>
    <property type="project" value="InterPro"/>
</dbReference>
<dbReference type="GO" id="GO:0005886">
    <property type="term" value="C:plasma membrane"/>
    <property type="evidence" value="ECO:0007669"/>
    <property type="project" value="UniProtKB-SubCell"/>
</dbReference>
<feature type="domain" description="ABC transmembrane type-1" evidence="9">
    <location>
        <begin position="35"/>
        <end position="323"/>
    </location>
</feature>
<organism evidence="10 11">
    <name type="scientific">Pedobacter heparinus (strain ATCC 13125 / DSM 2366 / CIP 104194 / JCM 7457 / NBRC 12017 / NCIMB 9290 / NRRL B-14731 / HIM 762-3)</name>
    <dbReference type="NCBI Taxonomy" id="485917"/>
    <lineage>
        <taxon>Bacteria</taxon>
        <taxon>Pseudomonadati</taxon>
        <taxon>Bacteroidota</taxon>
        <taxon>Sphingobacteriia</taxon>
        <taxon>Sphingobacteriales</taxon>
        <taxon>Sphingobacteriaceae</taxon>
        <taxon>Pedobacter</taxon>
    </lineage>
</organism>
<dbReference type="PROSITE" id="PS50893">
    <property type="entry name" value="ABC_TRANSPORTER_2"/>
    <property type="match status" value="1"/>
</dbReference>
<dbReference type="SUPFAM" id="SSF90123">
    <property type="entry name" value="ABC transporter transmembrane region"/>
    <property type="match status" value="1"/>
</dbReference>
<dbReference type="AlphaFoldDB" id="C6XWT3"/>
<evidence type="ECO:0000313" key="11">
    <source>
        <dbReference type="Proteomes" id="UP000000852"/>
    </source>
</evidence>
<dbReference type="Gene3D" id="3.40.50.300">
    <property type="entry name" value="P-loop containing nucleotide triphosphate hydrolases"/>
    <property type="match status" value="1"/>
</dbReference>
<sequence length="605" mass="68042">MIKSFATKAHKLSTNLNLLRIIRLIWSATKLWTTISIIFIMVESALFFASLYLLKLLIDTLAKKEANLVQYEDRVINLIIFATLAAVLCAAAKAILGYITEKQSGKVAEYVDNKIHESAINLDLSFYESPEYFDILKRARDMGGDRPNLIVFTIVDITKNFINLIIIGSILVSIDWRLFPILTLFVLPTLWVRIIFADSQNVLRITQTALERKTNYLSTLLTSDVHAKEVRSFGLGEYLRKMYSEIRLLLLSGKLKLSKERTYRELVTSAIATLGFFSCIAYIAIGSVRGNTSVGDITLFLVAFPQSFNVIQTLSSGISTLYQNNIFVKSVFELFDLKSNLVQAQHPLPIPNDASIDLEIKDLNFIYPHAEKPTLTDINIKMPSGKIIAVVGMNGAGKSTLIKLLCRLYDPTSGTISLSGTDIRKYSIKEYQKQICAVFQDFGKYNVSAADNIRFGDIDGKRDRIEIIEAAKNSGADSFIDTFPARYDTIMGRIFEDGHEVSIGQWQKLAIARSFYSKSRFIILDEATSALDATAEKELFDSFRERIGTRSALIISHRQSAVKHADYIYFLSNGTISESGTHQELINLKGAYYNLFNKDLAQKQQ</sequence>
<feature type="transmembrane region" description="Helical" evidence="7">
    <location>
        <begin position="74"/>
        <end position="96"/>
    </location>
</feature>
<keyword evidence="6 7" id="KW-0472">Membrane</keyword>
<keyword evidence="4" id="KW-0067">ATP-binding</keyword>
<dbReference type="SUPFAM" id="SSF52540">
    <property type="entry name" value="P-loop containing nucleoside triphosphate hydrolases"/>
    <property type="match status" value="1"/>
</dbReference>
<dbReference type="SMART" id="SM00382">
    <property type="entry name" value="AAA"/>
    <property type="match status" value="1"/>
</dbReference>
<dbReference type="Proteomes" id="UP000000852">
    <property type="component" value="Chromosome"/>
</dbReference>
<proteinExistence type="predicted"/>
<dbReference type="InterPro" id="IPR039421">
    <property type="entry name" value="Type_1_exporter"/>
</dbReference>
<comment type="subcellular location">
    <subcellularLocation>
        <location evidence="1">Cell membrane</location>
        <topology evidence="1">Multi-pass membrane protein</topology>
    </subcellularLocation>
</comment>
<evidence type="ECO:0000256" key="6">
    <source>
        <dbReference type="ARBA" id="ARBA00023136"/>
    </source>
</evidence>
<dbReference type="Gene3D" id="1.20.1560.10">
    <property type="entry name" value="ABC transporter type 1, transmembrane domain"/>
    <property type="match status" value="1"/>
</dbReference>
<dbReference type="PANTHER" id="PTHR43394">
    <property type="entry name" value="ATP-DEPENDENT PERMEASE MDL1, MITOCHONDRIAL"/>
    <property type="match status" value="1"/>
</dbReference>
<dbReference type="InterPro" id="IPR027417">
    <property type="entry name" value="P-loop_NTPase"/>
</dbReference>
<evidence type="ECO:0000256" key="3">
    <source>
        <dbReference type="ARBA" id="ARBA00022741"/>
    </source>
</evidence>
<dbReference type="PROSITE" id="PS50929">
    <property type="entry name" value="ABC_TM1F"/>
    <property type="match status" value="1"/>
</dbReference>
<evidence type="ECO:0000256" key="2">
    <source>
        <dbReference type="ARBA" id="ARBA00022692"/>
    </source>
</evidence>
<reference evidence="10 11" key="1">
    <citation type="journal article" date="2009" name="Stand. Genomic Sci.">
        <title>Complete genome sequence of Pedobacter heparinus type strain (HIM 762-3).</title>
        <authorList>
            <person name="Han C."/>
            <person name="Spring S."/>
            <person name="Lapidus A."/>
            <person name="Del Rio T.G."/>
            <person name="Tice H."/>
            <person name="Copeland A."/>
            <person name="Cheng J.F."/>
            <person name="Lucas S."/>
            <person name="Chen F."/>
            <person name="Nolan M."/>
            <person name="Bruce D."/>
            <person name="Goodwin L."/>
            <person name="Pitluck S."/>
            <person name="Ivanova N."/>
            <person name="Mavromatis K."/>
            <person name="Mikhailova N."/>
            <person name="Pati A."/>
            <person name="Chen A."/>
            <person name="Palaniappan K."/>
            <person name="Land M."/>
            <person name="Hauser L."/>
            <person name="Chang Y.J."/>
            <person name="Jeffries C.C."/>
            <person name="Saunders E."/>
            <person name="Chertkov O."/>
            <person name="Brettin T."/>
            <person name="Goker M."/>
            <person name="Rohde M."/>
            <person name="Bristow J."/>
            <person name="Eisen J.A."/>
            <person name="Markowitz V."/>
            <person name="Hugenholtz P."/>
            <person name="Kyrpides N.C."/>
            <person name="Klenk H.P."/>
            <person name="Detter J.C."/>
        </authorList>
    </citation>
    <scope>NUCLEOTIDE SEQUENCE [LARGE SCALE GENOMIC DNA]</scope>
    <source>
        <strain evidence="11">ATCC 13125 / DSM 2366 / CIP 104194 / JCM 7457 / NBRC 12017 / NCIMB 9290 / NRRL B-14731 / HIM 762-3</strain>
    </source>
</reference>
<evidence type="ECO:0000313" key="10">
    <source>
        <dbReference type="EMBL" id="ACU04227.1"/>
    </source>
</evidence>
<dbReference type="Pfam" id="PF00005">
    <property type="entry name" value="ABC_tran"/>
    <property type="match status" value="1"/>
</dbReference>
<dbReference type="InterPro" id="IPR003593">
    <property type="entry name" value="AAA+_ATPase"/>
</dbReference>
<dbReference type="RefSeq" id="WP_015807840.1">
    <property type="nucleotide sequence ID" value="NC_013061.1"/>
</dbReference>
<dbReference type="EMBL" id="CP001681">
    <property type="protein sequence ID" value="ACU04227.1"/>
    <property type="molecule type" value="Genomic_DNA"/>
</dbReference>
<dbReference type="GO" id="GO:0005524">
    <property type="term" value="F:ATP binding"/>
    <property type="evidence" value="ECO:0007669"/>
    <property type="project" value="UniProtKB-KW"/>
</dbReference>
<keyword evidence="5 7" id="KW-1133">Transmembrane helix</keyword>